<proteinExistence type="predicted"/>
<gene>
    <name evidence="2" type="ORF">LSALG_LOCUS152</name>
</gene>
<dbReference type="AlphaFoldDB" id="A0AA35Y586"/>
<accession>A0AA35Y586</accession>
<evidence type="ECO:0000256" key="1">
    <source>
        <dbReference type="SAM" id="MobiDB-lite"/>
    </source>
</evidence>
<feature type="compositionally biased region" description="Basic and acidic residues" evidence="1">
    <location>
        <begin position="147"/>
        <end position="173"/>
    </location>
</feature>
<protein>
    <submittedName>
        <fullName evidence="2">Uncharacterized protein</fullName>
    </submittedName>
</protein>
<feature type="compositionally biased region" description="Polar residues" evidence="1">
    <location>
        <begin position="136"/>
        <end position="146"/>
    </location>
</feature>
<organism evidence="2 3">
    <name type="scientific">Lactuca saligna</name>
    <name type="common">Willowleaf lettuce</name>
    <dbReference type="NCBI Taxonomy" id="75948"/>
    <lineage>
        <taxon>Eukaryota</taxon>
        <taxon>Viridiplantae</taxon>
        <taxon>Streptophyta</taxon>
        <taxon>Embryophyta</taxon>
        <taxon>Tracheophyta</taxon>
        <taxon>Spermatophyta</taxon>
        <taxon>Magnoliopsida</taxon>
        <taxon>eudicotyledons</taxon>
        <taxon>Gunneridae</taxon>
        <taxon>Pentapetalae</taxon>
        <taxon>asterids</taxon>
        <taxon>campanulids</taxon>
        <taxon>Asterales</taxon>
        <taxon>Asteraceae</taxon>
        <taxon>Cichorioideae</taxon>
        <taxon>Cichorieae</taxon>
        <taxon>Lactucinae</taxon>
        <taxon>Lactuca</taxon>
    </lineage>
</organism>
<dbReference type="Proteomes" id="UP001177003">
    <property type="component" value="Chromosome 0"/>
</dbReference>
<dbReference type="EMBL" id="OX465086">
    <property type="protein sequence ID" value="CAI9259246.1"/>
    <property type="molecule type" value="Genomic_DNA"/>
</dbReference>
<evidence type="ECO:0000313" key="3">
    <source>
        <dbReference type="Proteomes" id="UP001177003"/>
    </source>
</evidence>
<reference evidence="2" key="1">
    <citation type="submission" date="2023-04" db="EMBL/GenBank/DDBJ databases">
        <authorList>
            <person name="Vijverberg K."/>
            <person name="Xiong W."/>
            <person name="Schranz E."/>
        </authorList>
    </citation>
    <scope>NUCLEOTIDE SEQUENCE</scope>
</reference>
<keyword evidence="3" id="KW-1185">Reference proteome</keyword>
<sequence length="183" mass="20444">MNAIQEDVILKIQELREDLIKEVATLDHNYSTLHNKVDVKSFRNVEHLLQELKDIVSKSDFSKSSVVSPEKFTEKCHMLQSTIQKELAPLEKFINFIPTNPPPIPTSLPRTSIFTTSTITTTRPITKAIVIGTVGGESSSSKPNPSEQDKDKGKGVSQELSKEEKKDAQEAEMAKQIQIQSIL</sequence>
<feature type="region of interest" description="Disordered" evidence="1">
    <location>
        <begin position="133"/>
        <end position="183"/>
    </location>
</feature>
<evidence type="ECO:0000313" key="2">
    <source>
        <dbReference type="EMBL" id="CAI9259246.1"/>
    </source>
</evidence>
<name>A0AA35Y586_LACSI</name>